<dbReference type="AlphaFoldDB" id="A0A2P2MZH0"/>
<dbReference type="EMBL" id="GGEC01055136">
    <property type="protein sequence ID" value="MBX35620.1"/>
    <property type="molecule type" value="Transcribed_RNA"/>
</dbReference>
<name>A0A2P2MZH0_RHIMU</name>
<evidence type="ECO:0000313" key="1">
    <source>
        <dbReference type="EMBL" id="MBX35620.1"/>
    </source>
</evidence>
<sequence length="39" mass="4711">MLRHMNLKCVLKVPHHPYRQTSSCALMNFFFLLLYVRTT</sequence>
<organism evidence="1">
    <name type="scientific">Rhizophora mucronata</name>
    <name type="common">Asiatic mangrove</name>
    <dbReference type="NCBI Taxonomy" id="61149"/>
    <lineage>
        <taxon>Eukaryota</taxon>
        <taxon>Viridiplantae</taxon>
        <taxon>Streptophyta</taxon>
        <taxon>Embryophyta</taxon>
        <taxon>Tracheophyta</taxon>
        <taxon>Spermatophyta</taxon>
        <taxon>Magnoliopsida</taxon>
        <taxon>eudicotyledons</taxon>
        <taxon>Gunneridae</taxon>
        <taxon>Pentapetalae</taxon>
        <taxon>rosids</taxon>
        <taxon>fabids</taxon>
        <taxon>Malpighiales</taxon>
        <taxon>Rhizophoraceae</taxon>
        <taxon>Rhizophora</taxon>
    </lineage>
</organism>
<reference evidence="1" key="1">
    <citation type="submission" date="2018-02" db="EMBL/GenBank/DDBJ databases">
        <title>Rhizophora mucronata_Transcriptome.</title>
        <authorList>
            <person name="Meera S.P."/>
            <person name="Sreeshan A."/>
            <person name="Augustine A."/>
        </authorList>
    </citation>
    <scope>NUCLEOTIDE SEQUENCE</scope>
    <source>
        <tissue evidence="1">Leaf</tissue>
    </source>
</reference>
<protein>
    <submittedName>
        <fullName evidence="1">Uncharacterized protein</fullName>
    </submittedName>
</protein>
<proteinExistence type="predicted"/>
<accession>A0A2P2MZH0</accession>